<gene>
    <name evidence="1" type="ORF">M378DRAFT_64199</name>
</gene>
<dbReference type="HOGENOM" id="CLU_021108_5_0_1"/>
<accession>A0A0C2TB63</accession>
<dbReference type="InParanoid" id="A0A0C2TB63"/>
<dbReference type="EMBL" id="KN818254">
    <property type="protein sequence ID" value="KIL63954.1"/>
    <property type="molecule type" value="Genomic_DNA"/>
</dbReference>
<evidence type="ECO:0000313" key="2">
    <source>
        <dbReference type="Proteomes" id="UP000054549"/>
    </source>
</evidence>
<feature type="non-terminal residue" evidence="1">
    <location>
        <position position="1"/>
    </location>
</feature>
<keyword evidence="2" id="KW-1185">Reference proteome</keyword>
<dbReference type="STRING" id="946122.A0A0C2TB63"/>
<sequence length="230" mass="25646">YTRSMLKCLAGYPLYDPKPFSELSKEYPRNGVNIGDVGFVRGNGTFDFLFNICPSTNSLINPPNLPDGFSFETRDHSVTRNLDPLPRNTCLFQSPIAKMSSGEYICEGSEGALLELPEGAIEDEATNIRPFEKLAARHGVQWYEHTMTRGRKISNGSLYLITSVTKCTQWGIAVLDRPCAPGQGLRFDKKISLPFVKSNSKYHWKGSRAFPTKVSNPNQGDAANQCVFLR</sequence>
<proteinExistence type="predicted"/>
<name>A0A0C2TB63_AMAMK</name>
<feature type="non-terminal residue" evidence="1">
    <location>
        <position position="230"/>
    </location>
</feature>
<dbReference type="AlphaFoldDB" id="A0A0C2TB63"/>
<reference evidence="1 2" key="1">
    <citation type="submission" date="2014-04" db="EMBL/GenBank/DDBJ databases">
        <title>Evolutionary Origins and Diversification of the Mycorrhizal Mutualists.</title>
        <authorList>
            <consortium name="DOE Joint Genome Institute"/>
            <consortium name="Mycorrhizal Genomics Consortium"/>
            <person name="Kohler A."/>
            <person name="Kuo A."/>
            <person name="Nagy L.G."/>
            <person name="Floudas D."/>
            <person name="Copeland A."/>
            <person name="Barry K.W."/>
            <person name="Cichocki N."/>
            <person name="Veneault-Fourrey C."/>
            <person name="LaButti K."/>
            <person name="Lindquist E.A."/>
            <person name="Lipzen A."/>
            <person name="Lundell T."/>
            <person name="Morin E."/>
            <person name="Murat C."/>
            <person name="Riley R."/>
            <person name="Ohm R."/>
            <person name="Sun H."/>
            <person name="Tunlid A."/>
            <person name="Henrissat B."/>
            <person name="Grigoriev I.V."/>
            <person name="Hibbett D.S."/>
            <person name="Martin F."/>
        </authorList>
    </citation>
    <scope>NUCLEOTIDE SEQUENCE [LARGE SCALE GENOMIC DNA]</scope>
    <source>
        <strain evidence="1 2">Koide BX008</strain>
    </source>
</reference>
<dbReference type="Proteomes" id="UP000054549">
    <property type="component" value="Unassembled WGS sequence"/>
</dbReference>
<evidence type="ECO:0000313" key="1">
    <source>
        <dbReference type="EMBL" id="KIL63954.1"/>
    </source>
</evidence>
<organism evidence="1 2">
    <name type="scientific">Amanita muscaria (strain Koide BX008)</name>
    <dbReference type="NCBI Taxonomy" id="946122"/>
    <lineage>
        <taxon>Eukaryota</taxon>
        <taxon>Fungi</taxon>
        <taxon>Dikarya</taxon>
        <taxon>Basidiomycota</taxon>
        <taxon>Agaricomycotina</taxon>
        <taxon>Agaricomycetes</taxon>
        <taxon>Agaricomycetidae</taxon>
        <taxon>Agaricales</taxon>
        <taxon>Pluteineae</taxon>
        <taxon>Amanitaceae</taxon>
        <taxon>Amanita</taxon>
    </lineage>
</organism>
<protein>
    <submittedName>
        <fullName evidence="1">Uncharacterized protein</fullName>
    </submittedName>
</protein>